<comment type="caution">
    <text evidence="3">The sequence shown here is derived from an EMBL/GenBank/DDBJ whole genome shotgun (WGS) entry which is preliminary data.</text>
</comment>
<dbReference type="EMBL" id="QAYG01000002">
    <property type="protein sequence ID" value="PTW61439.1"/>
    <property type="molecule type" value="Genomic_DNA"/>
</dbReference>
<keyword evidence="1" id="KW-0472">Membrane</keyword>
<reference evidence="3 4" key="1">
    <citation type="submission" date="2018-04" db="EMBL/GenBank/DDBJ databases">
        <title>Genomic Encyclopedia of Archaeal and Bacterial Type Strains, Phase II (KMG-II): from individual species to whole genera.</title>
        <authorList>
            <person name="Goeker M."/>
        </authorList>
    </citation>
    <scope>NUCLEOTIDE SEQUENCE [LARGE SCALE GENOMIC DNA]</scope>
    <source>
        <strain evidence="3 4">DSM 23382</strain>
    </source>
</reference>
<keyword evidence="1" id="KW-0812">Transmembrane</keyword>
<accession>A0A2T5VCE6</accession>
<dbReference type="AlphaFoldDB" id="A0A2T5VCE6"/>
<dbReference type="Pfam" id="PF24801">
    <property type="entry name" value="FNIII-A_GpJ"/>
    <property type="match status" value="1"/>
</dbReference>
<dbReference type="InterPro" id="IPR055385">
    <property type="entry name" value="GpJ_HDII-ins2"/>
</dbReference>
<evidence type="ECO:0000313" key="3">
    <source>
        <dbReference type="EMBL" id="PTW61439.1"/>
    </source>
</evidence>
<evidence type="ECO:0000313" key="4">
    <source>
        <dbReference type="Proteomes" id="UP000244081"/>
    </source>
</evidence>
<feature type="domain" description="Tip attachment protein J HDII-ins2" evidence="2">
    <location>
        <begin position="285"/>
        <end position="397"/>
    </location>
</feature>
<organism evidence="3 4">
    <name type="scientific">Breoghania corrubedonensis</name>
    <dbReference type="NCBI Taxonomy" id="665038"/>
    <lineage>
        <taxon>Bacteria</taxon>
        <taxon>Pseudomonadati</taxon>
        <taxon>Pseudomonadota</taxon>
        <taxon>Alphaproteobacteria</taxon>
        <taxon>Hyphomicrobiales</taxon>
        <taxon>Stappiaceae</taxon>
        <taxon>Breoghania</taxon>
    </lineage>
</organism>
<evidence type="ECO:0000259" key="2">
    <source>
        <dbReference type="Pfam" id="PF24801"/>
    </source>
</evidence>
<evidence type="ECO:0000256" key="1">
    <source>
        <dbReference type="SAM" id="Phobius"/>
    </source>
</evidence>
<sequence length="1114" mass="119378">MQSDTQDATISALAMPGLDPGTARISRVLPAGATVAEIVAEMLPGYVGPQAGIRVVLVTERGSLVVSAEIWHRVRPKAGVRVIVRVVPGKGALRAILTIVVLIAAVAIAAFLGPMLAGTFGLTAATWTTIITTTIVTAGNLLINALIPARPPRIADAAKEANRYTISGLRNQANPDGAIPAVLGKMRVAPVYACAPYTEVVGDNQYIRALFCVGYGHVKISDIRLGETSIDEYDEVELEVREGVAGDDPIALYPQQVIEEGMSVELTRPYPRDDAGEIVSGSTPEDKPVVRRTATDVTEVAVILGWPQGLARINDEGKPRSLAVGIQIHYRKMGSLTWIGEPNFNVVAAQTRPFMRAYRWTLPERGTYEIRLRRYTAERTASRYTDNVFWQALQSFRPEYPINFEHPLALIAVRIKATYQLNGQIDDLNCMASRVAPDWDATSGTWITRETRSPAAAYRWALQGPAATYPALDQRLDLDQIADWSQWCAAKGLTYDRLHNYDASLQEALLDITSAGRATPRDDGVKWGVVIDRPQSLVVDHINPRNSRDFRWSRPYARLPDAFRVPFTDASNDFQKGERLVPWPGHTGTITVTEQLEHPGKTDPDEIWIETRRRQHEIEHRPDRFQVTQDGAACVAVRGDQVAVSYDTLERTHMVARVRRVLDQLVELDGDVAIGDGAWAMRFRVFSGDQDVLGESLVRPILTGPGLTGAIRLAGSGAVPRADEIVHIGPAASESLICIVKAVERGEDSARILHLVAAAPEIDTLTDAEEPPAWDGRVGSTIGLSETVPAVPVFVGIYDGLDGTEDPDGLTVRIEPGPGNAAVVGSYQIDHRLSGAGTWTTKTVTAAAGGGDIVGYHAGQTVEIRARALSIYGIAGGDTPVISVTIGSADVVVPDVATLQVVRLASGVRRYTWTLGEGDTSKLLGYRIRLRPGTGYDWEDLGPAHTGLLSASPWETSEPLAEGTFTIGAVAVDFDGNESPTPLLIETTLGPSYGAGVLIQRIERDLGWPGTTTGASVVADDLVGGATLPSSFTYTLPVIDLGSDTSVTVAAVAYGLAGTATLTMRTGLASDGAPVGSATALGTTLARYIEIEISVSNASAEAVLGDLVTLITPA</sequence>
<dbReference type="Proteomes" id="UP000244081">
    <property type="component" value="Unassembled WGS sequence"/>
</dbReference>
<keyword evidence="4" id="KW-1185">Reference proteome</keyword>
<proteinExistence type="predicted"/>
<feature type="transmembrane region" description="Helical" evidence="1">
    <location>
        <begin position="91"/>
        <end position="112"/>
    </location>
</feature>
<dbReference type="OrthoDB" id="7349961at2"/>
<dbReference type="RefSeq" id="WP_107989301.1">
    <property type="nucleotide sequence ID" value="NZ_QAYG01000002.1"/>
</dbReference>
<keyword evidence="1" id="KW-1133">Transmembrane helix</keyword>
<protein>
    <recommendedName>
        <fullName evidence="2">Tip attachment protein J HDII-ins2 domain-containing protein</fullName>
    </recommendedName>
</protein>
<gene>
    <name evidence="3" type="ORF">C8N35_102148</name>
</gene>
<name>A0A2T5VCE6_9HYPH</name>